<dbReference type="Proteomes" id="UP000229371">
    <property type="component" value="Unassembled WGS sequence"/>
</dbReference>
<proteinExistence type="predicted"/>
<comment type="caution">
    <text evidence="1">The sequence shown here is derived from an EMBL/GenBank/DDBJ whole genome shotgun (WGS) entry which is preliminary data.</text>
</comment>
<evidence type="ECO:0008006" key="3">
    <source>
        <dbReference type="Google" id="ProtNLM"/>
    </source>
</evidence>
<accession>A0A2M7RNE4</accession>
<protein>
    <recommendedName>
        <fullName evidence="3">AbiEi antitoxin C-terminal domain-containing protein</fullName>
    </recommendedName>
</protein>
<organism evidence="1 2">
    <name type="scientific">bacterium (Candidatus Gribaldobacteria) CG_4_10_14_0_8_um_filter_33_9</name>
    <dbReference type="NCBI Taxonomy" id="2014266"/>
    <lineage>
        <taxon>Bacteria</taxon>
        <taxon>Candidatus Gribaldobacteria</taxon>
    </lineage>
</organism>
<evidence type="ECO:0000313" key="2">
    <source>
        <dbReference type="Proteomes" id="UP000229371"/>
    </source>
</evidence>
<dbReference type="AlphaFoldDB" id="A0A2M7RNE4"/>
<dbReference type="EMBL" id="PFMI01000029">
    <property type="protein sequence ID" value="PIZ00944.1"/>
    <property type="molecule type" value="Genomic_DNA"/>
</dbReference>
<name>A0A2M7RNE4_9BACT</name>
<gene>
    <name evidence="1" type="ORF">COY61_01110</name>
</gene>
<sequence length="216" mass="25924">MRNKRKKPKTEEIISLVKNLPYFRIEDLKELVKKESYLKIFLSRFEKRERIFRLKKGFYVSKDFIDEIEKKAELSFYLEFLANLLYSPSYLSFEYVLGKYNALTEAVKNFTSVSTKKTNSFSNKFGNFLNYKIKKELFCGFKIKKNGGFLICEATKAKALFDFLYLRKNLILDKKATKELRINIEIFNEKDKKEFKKYIKIEGSEKLKKIFNWLFE</sequence>
<evidence type="ECO:0000313" key="1">
    <source>
        <dbReference type="EMBL" id="PIZ00944.1"/>
    </source>
</evidence>
<reference evidence="2" key="1">
    <citation type="submission" date="2017-09" db="EMBL/GenBank/DDBJ databases">
        <title>Depth-based differentiation of microbial function through sediment-hosted aquifers and enrichment of novel symbionts in the deep terrestrial subsurface.</title>
        <authorList>
            <person name="Probst A.J."/>
            <person name="Ladd B."/>
            <person name="Jarett J.K."/>
            <person name="Geller-Mcgrath D.E."/>
            <person name="Sieber C.M.K."/>
            <person name="Emerson J.B."/>
            <person name="Anantharaman K."/>
            <person name="Thomas B.C."/>
            <person name="Malmstrom R."/>
            <person name="Stieglmeier M."/>
            <person name="Klingl A."/>
            <person name="Woyke T."/>
            <person name="Ryan C.M."/>
            <person name="Banfield J.F."/>
        </authorList>
    </citation>
    <scope>NUCLEOTIDE SEQUENCE [LARGE SCALE GENOMIC DNA]</scope>
</reference>